<gene>
    <name evidence="1" type="ORF">BDN72DRAFT_878452</name>
</gene>
<evidence type="ECO:0000313" key="1">
    <source>
        <dbReference type="EMBL" id="TFK69496.1"/>
    </source>
</evidence>
<accession>A0ACD3AVY0</accession>
<evidence type="ECO:0000313" key="2">
    <source>
        <dbReference type="Proteomes" id="UP000308600"/>
    </source>
</evidence>
<reference evidence="1 2" key="1">
    <citation type="journal article" date="2019" name="Nat. Ecol. Evol.">
        <title>Megaphylogeny resolves global patterns of mushroom evolution.</title>
        <authorList>
            <person name="Varga T."/>
            <person name="Krizsan K."/>
            <person name="Foldi C."/>
            <person name="Dima B."/>
            <person name="Sanchez-Garcia M."/>
            <person name="Sanchez-Ramirez S."/>
            <person name="Szollosi G.J."/>
            <person name="Szarkandi J.G."/>
            <person name="Papp V."/>
            <person name="Albert L."/>
            <person name="Andreopoulos W."/>
            <person name="Angelini C."/>
            <person name="Antonin V."/>
            <person name="Barry K.W."/>
            <person name="Bougher N.L."/>
            <person name="Buchanan P."/>
            <person name="Buyck B."/>
            <person name="Bense V."/>
            <person name="Catcheside P."/>
            <person name="Chovatia M."/>
            <person name="Cooper J."/>
            <person name="Damon W."/>
            <person name="Desjardin D."/>
            <person name="Finy P."/>
            <person name="Geml J."/>
            <person name="Haridas S."/>
            <person name="Hughes K."/>
            <person name="Justo A."/>
            <person name="Karasinski D."/>
            <person name="Kautmanova I."/>
            <person name="Kiss B."/>
            <person name="Kocsube S."/>
            <person name="Kotiranta H."/>
            <person name="LaButti K.M."/>
            <person name="Lechner B.E."/>
            <person name="Liimatainen K."/>
            <person name="Lipzen A."/>
            <person name="Lukacs Z."/>
            <person name="Mihaltcheva S."/>
            <person name="Morgado L.N."/>
            <person name="Niskanen T."/>
            <person name="Noordeloos M.E."/>
            <person name="Ohm R.A."/>
            <person name="Ortiz-Santana B."/>
            <person name="Ovrebo C."/>
            <person name="Racz N."/>
            <person name="Riley R."/>
            <person name="Savchenko A."/>
            <person name="Shiryaev A."/>
            <person name="Soop K."/>
            <person name="Spirin V."/>
            <person name="Szebenyi C."/>
            <person name="Tomsovsky M."/>
            <person name="Tulloss R.E."/>
            <person name="Uehling J."/>
            <person name="Grigoriev I.V."/>
            <person name="Vagvolgyi C."/>
            <person name="Papp T."/>
            <person name="Martin F.M."/>
            <person name="Miettinen O."/>
            <person name="Hibbett D.S."/>
            <person name="Nagy L.G."/>
        </authorList>
    </citation>
    <scope>NUCLEOTIDE SEQUENCE [LARGE SCALE GENOMIC DNA]</scope>
    <source>
        <strain evidence="1 2">NL-1719</strain>
    </source>
</reference>
<sequence length="282" mass="32725">MSNSQSEDIQPAFPPEIEEYIFSLCLQDGLDSCKPLILVAKRVYQWLRPHFYKVAIFHDGKRQCGRPRFDSRLLKTHGPYVRHILFWGMRGIDISEETRGSHVQKHATYLSWCPNVVEVALWDFDTSYHENLIDQLLALPVKRLSFDITLFHNELTNSSITKPISFRSVTHLHLIGKEITLQVKKLNKYLPSITHIAINEARHLSAQGILDCWGNQLEILIWYINRSSSNHESGVPDDPRIVIIDQPRDYVEDWYRATEDGPGSVWRIAEAEVKGRHRCRVD</sequence>
<keyword evidence="2" id="KW-1185">Reference proteome</keyword>
<dbReference type="EMBL" id="ML208330">
    <property type="protein sequence ID" value="TFK69496.1"/>
    <property type="molecule type" value="Genomic_DNA"/>
</dbReference>
<protein>
    <submittedName>
        <fullName evidence="1">Uncharacterized protein</fullName>
    </submittedName>
</protein>
<organism evidence="1 2">
    <name type="scientific">Pluteus cervinus</name>
    <dbReference type="NCBI Taxonomy" id="181527"/>
    <lineage>
        <taxon>Eukaryota</taxon>
        <taxon>Fungi</taxon>
        <taxon>Dikarya</taxon>
        <taxon>Basidiomycota</taxon>
        <taxon>Agaricomycotina</taxon>
        <taxon>Agaricomycetes</taxon>
        <taxon>Agaricomycetidae</taxon>
        <taxon>Agaricales</taxon>
        <taxon>Pluteineae</taxon>
        <taxon>Pluteaceae</taxon>
        <taxon>Pluteus</taxon>
    </lineage>
</organism>
<name>A0ACD3AVY0_9AGAR</name>
<proteinExistence type="predicted"/>
<dbReference type="Proteomes" id="UP000308600">
    <property type="component" value="Unassembled WGS sequence"/>
</dbReference>